<feature type="domain" description="FIST C-domain" evidence="2">
    <location>
        <begin position="216"/>
        <end position="353"/>
    </location>
</feature>
<keyword evidence="4" id="KW-1185">Reference proteome</keyword>
<dbReference type="EMBL" id="QNUL01000005">
    <property type="protein sequence ID" value="REA62323.1"/>
    <property type="molecule type" value="Genomic_DNA"/>
</dbReference>
<dbReference type="AlphaFoldDB" id="A0A3D8YCW3"/>
<evidence type="ECO:0008006" key="5">
    <source>
        <dbReference type="Google" id="ProtNLM"/>
    </source>
</evidence>
<dbReference type="InterPro" id="IPR019494">
    <property type="entry name" value="FIST_C"/>
</dbReference>
<sequence length="374" mass="40312">MKLNQLVYSRETSAISFSLEPDIIFVFGNRELLETSSLTTRLRTLYPQAIFSGCSTAGEIVGESVNDNTIVLTGIQFEKTKIESSLVALKEVASDSFAAGEKLVSQLPTEGLTHVFVVSDGLHVNGTDLVNGMREVLDAHVSITGGLAADGSQFARTVIVEPDGTVAAESVAAIGFYGDSIAIGFGSRGGWDSFGLDRLVTRSTDNILYEIDGQPALDLYKSFLGDQAKHLPSSGLLFPLSMRDSEDKAPVVRTILGVNEEQKSLTFAGDIPQGSFVRLMKANNDRLINGAEEAAEAALESQDSSPEFAILVSCVGRKLVLKQITEEEVECVSEVLGKPAMTGFYSYGELAPFNRDTSCELHNQTMTVTTFREL</sequence>
<evidence type="ECO:0000259" key="1">
    <source>
        <dbReference type="SMART" id="SM00897"/>
    </source>
</evidence>
<comment type="caution">
    <text evidence="3">The sequence shown here is derived from an EMBL/GenBank/DDBJ whole genome shotgun (WGS) entry which is preliminary data.</text>
</comment>
<evidence type="ECO:0000313" key="4">
    <source>
        <dbReference type="Proteomes" id="UP000256373"/>
    </source>
</evidence>
<dbReference type="RefSeq" id="WP_115830317.1">
    <property type="nucleotide sequence ID" value="NZ_QNUL01000005.1"/>
</dbReference>
<feature type="domain" description="FIST" evidence="1">
    <location>
        <begin position="20"/>
        <end position="215"/>
    </location>
</feature>
<name>A0A3D8YCW3_9BACT</name>
<dbReference type="InterPro" id="IPR013702">
    <property type="entry name" value="FIST_domain_N"/>
</dbReference>
<dbReference type="PANTHER" id="PTHR40252">
    <property type="entry name" value="BLR0328 PROTEIN"/>
    <property type="match status" value="1"/>
</dbReference>
<gene>
    <name evidence="3" type="ORF">DSL64_08630</name>
</gene>
<dbReference type="Proteomes" id="UP000256373">
    <property type="component" value="Unassembled WGS sequence"/>
</dbReference>
<dbReference type="OrthoDB" id="9770435at2"/>
<proteinExistence type="predicted"/>
<evidence type="ECO:0000313" key="3">
    <source>
        <dbReference type="EMBL" id="REA62323.1"/>
    </source>
</evidence>
<dbReference type="Pfam" id="PF08495">
    <property type="entry name" value="FIST"/>
    <property type="match status" value="1"/>
</dbReference>
<dbReference type="PANTHER" id="PTHR40252:SF2">
    <property type="entry name" value="BLR0328 PROTEIN"/>
    <property type="match status" value="1"/>
</dbReference>
<evidence type="ECO:0000259" key="2">
    <source>
        <dbReference type="SMART" id="SM01204"/>
    </source>
</evidence>
<dbReference type="SMART" id="SM01204">
    <property type="entry name" value="FIST_C"/>
    <property type="match status" value="1"/>
</dbReference>
<accession>A0A3D8YCW3</accession>
<dbReference type="Pfam" id="PF10442">
    <property type="entry name" value="FIST_C"/>
    <property type="match status" value="1"/>
</dbReference>
<organism evidence="3 4">
    <name type="scientific">Dyadobacter luteus</name>
    <dbReference type="NCBI Taxonomy" id="2259619"/>
    <lineage>
        <taxon>Bacteria</taxon>
        <taxon>Pseudomonadati</taxon>
        <taxon>Bacteroidota</taxon>
        <taxon>Cytophagia</taxon>
        <taxon>Cytophagales</taxon>
        <taxon>Spirosomataceae</taxon>
        <taxon>Dyadobacter</taxon>
    </lineage>
</organism>
<dbReference type="SMART" id="SM00897">
    <property type="entry name" value="FIST"/>
    <property type="match status" value="1"/>
</dbReference>
<protein>
    <recommendedName>
        <fullName evidence="5">Histidine kinase</fullName>
    </recommendedName>
</protein>
<reference evidence="3 4" key="1">
    <citation type="submission" date="2018-07" db="EMBL/GenBank/DDBJ databases">
        <title>Dyadobacter roseus sp. nov., isolated from rose rhizosphere soil.</title>
        <authorList>
            <person name="Chen L."/>
        </authorList>
    </citation>
    <scope>NUCLEOTIDE SEQUENCE [LARGE SCALE GENOMIC DNA]</scope>
    <source>
        <strain evidence="3 4">RS19</strain>
    </source>
</reference>